<comment type="caution">
    <text evidence="1">The sequence shown here is derived from an EMBL/GenBank/DDBJ whole genome shotgun (WGS) entry which is preliminary data.</text>
</comment>
<evidence type="ECO:0000313" key="1">
    <source>
        <dbReference type="EMBL" id="CAI8032963.1"/>
    </source>
</evidence>
<evidence type="ECO:0000313" key="2">
    <source>
        <dbReference type="Proteomes" id="UP001174909"/>
    </source>
</evidence>
<organism evidence="1 2">
    <name type="scientific">Geodia barretti</name>
    <name type="common">Barrett's horny sponge</name>
    <dbReference type="NCBI Taxonomy" id="519541"/>
    <lineage>
        <taxon>Eukaryota</taxon>
        <taxon>Metazoa</taxon>
        <taxon>Porifera</taxon>
        <taxon>Demospongiae</taxon>
        <taxon>Heteroscleromorpha</taxon>
        <taxon>Tetractinellida</taxon>
        <taxon>Astrophorina</taxon>
        <taxon>Geodiidae</taxon>
        <taxon>Geodia</taxon>
    </lineage>
</organism>
<reference evidence="1" key="1">
    <citation type="submission" date="2023-03" db="EMBL/GenBank/DDBJ databases">
        <authorList>
            <person name="Steffen K."/>
            <person name="Cardenas P."/>
        </authorList>
    </citation>
    <scope>NUCLEOTIDE SEQUENCE</scope>
</reference>
<keyword evidence="2" id="KW-1185">Reference proteome</keyword>
<gene>
    <name evidence="1" type="ORF">GBAR_LOCUS18606</name>
</gene>
<name>A0AA35WT90_GEOBA</name>
<sequence>MCSSSLLELEEKSQKSLKLQMSGVLPSLPPGHTTATITGKARQPGEYFLEKVSVKVGSLDFAISSPSPLGWWAEPLVVTKKTEDVSISLLPTLGLFLAGYPQECTLTFETEADITIPQGSTLSLMMSSDVITDGESECSVV</sequence>
<accession>A0AA35WT90</accession>
<protein>
    <submittedName>
        <fullName evidence="1">Uncharacterized protein</fullName>
    </submittedName>
</protein>
<dbReference type="EMBL" id="CASHTH010002635">
    <property type="protein sequence ID" value="CAI8032963.1"/>
    <property type="molecule type" value="Genomic_DNA"/>
</dbReference>
<feature type="non-terminal residue" evidence="1">
    <location>
        <position position="1"/>
    </location>
</feature>
<proteinExistence type="predicted"/>
<dbReference type="AlphaFoldDB" id="A0AA35WT90"/>
<dbReference type="Proteomes" id="UP001174909">
    <property type="component" value="Unassembled WGS sequence"/>
</dbReference>